<dbReference type="Proteomes" id="UP000768646">
    <property type="component" value="Unassembled WGS sequence"/>
</dbReference>
<reference evidence="1 2" key="1">
    <citation type="journal article" date="2021" name="Commun. Biol.">
        <title>Genomic insights into the host specific adaptation of the Pneumocystis genus.</title>
        <authorList>
            <person name="Cisse O.H."/>
            <person name="Ma L."/>
            <person name="Dekker J.P."/>
            <person name="Khil P.P."/>
            <person name="Youn J.-H."/>
            <person name="Brenchley J.M."/>
            <person name="Blair R."/>
            <person name="Pahar B."/>
            <person name="Chabe M."/>
            <person name="Van Rompay K.K.A."/>
            <person name="Keesler R."/>
            <person name="Sukura A."/>
            <person name="Hirsch V."/>
            <person name="Kutty G."/>
            <person name="Liu Y."/>
            <person name="Peng L."/>
            <person name="Chen J."/>
            <person name="Song J."/>
            <person name="Weissenbacher-Lang C."/>
            <person name="Xu J."/>
            <person name="Upham N.S."/>
            <person name="Stajich J.E."/>
            <person name="Cuomo C.A."/>
            <person name="Cushion M.T."/>
            <person name="Kovacs J.A."/>
        </authorList>
    </citation>
    <scope>NUCLEOTIDE SEQUENCE [LARGE SCALE GENOMIC DNA]</scope>
    <source>
        <strain evidence="1 2">RABM</strain>
    </source>
</reference>
<gene>
    <name evidence="1" type="ORF">PORY_001381</name>
</gene>
<protein>
    <submittedName>
        <fullName evidence="1">Uncharacterized protein</fullName>
    </submittedName>
</protein>
<comment type="caution">
    <text evidence="1">The sequence shown here is derived from an EMBL/GenBank/DDBJ whole genome shotgun (WGS) entry which is preliminary data.</text>
</comment>
<sequence>MSKLSKITFFATTTVTFIIIGAVHYIQHMEKNALYEGVLRDEARQMIRKQSEKKLTIQRPQTIYEKNQSIIANLKSVDSDKNNT</sequence>
<dbReference type="EMBL" id="JABTEG010000004">
    <property type="protein sequence ID" value="KAG4305211.1"/>
    <property type="molecule type" value="Genomic_DNA"/>
</dbReference>
<evidence type="ECO:0000313" key="2">
    <source>
        <dbReference type="Proteomes" id="UP000768646"/>
    </source>
</evidence>
<accession>A0ACB7CC58</accession>
<evidence type="ECO:0000313" key="1">
    <source>
        <dbReference type="EMBL" id="KAG4305211.1"/>
    </source>
</evidence>
<proteinExistence type="predicted"/>
<name>A0ACB7CC58_9ASCO</name>
<organism evidence="1 2">
    <name type="scientific">Pneumocystis oryctolagi</name>
    <dbReference type="NCBI Taxonomy" id="42067"/>
    <lineage>
        <taxon>Eukaryota</taxon>
        <taxon>Fungi</taxon>
        <taxon>Dikarya</taxon>
        <taxon>Ascomycota</taxon>
        <taxon>Taphrinomycotina</taxon>
        <taxon>Pneumocystomycetes</taxon>
        <taxon>Pneumocystaceae</taxon>
        <taxon>Pneumocystis</taxon>
    </lineage>
</organism>
<keyword evidence="2" id="KW-1185">Reference proteome</keyword>